<dbReference type="PANTHER" id="PTHR10859:SF105">
    <property type="entry name" value="DOLICHYL-PHOSPHATE BETA-D-MANNOSYLTRANSFERASE"/>
    <property type="match status" value="1"/>
</dbReference>
<gene>
    <name evidence="3" type="ORF">ACFQ5N_02560</name>
</gene>
<keyword evidence="1" id="KW-0472">Membrane</keyword>
<dbReference type="InterPro" id="IPR001173">
    <property type="entry name" value="Glyco_trans_2-like"/>
</dbReference>
<name>A0ABW3WN12_9FLAO</name>
<dbReference type="EMBL" id="JBHTMV010000002">
    <property type="protein sequence ID" value="MFD1292705.1"/>
    <property type="molecule type" value="Genomic_DNA"/>
</dbReference>
<dbReference type="Gene3D" id="3.90.550.10">
    <property type="entry name" value="Spore Coat Polysaccharide Biosynthesis Protein SpsA, Chain A"/>
    <property type="match status" value="1"/>
</dbReference>
<sequence length="324" mass="37362">MVKNDLKNSKVAIVIPYYNASNQIISVISKIPEYIHAVIIVNDKSLEPLPKKEILETLNKNVKCYFLENEINLGVGGATKNGFQFAKEIEIDIVVKVDADDQMDLNYLPDLLNPIVHNKLNVTKGNRFKNRKALQKMPIIRTMGNLILSFLVKMATGYWHNFDPTNGFIAVKVEMLKKIDFSKLSNRYYFETSLLAEFYFQKIRIKDISMPAIYADEKSNMNVFKMVFVFLGRLSKTFVKRILKEYFIYDFNIGSIYLLFGFPLFLFGIIFGTFKWIQYASINQFTPTGTIMIITLSIILGFQLLLQAIQYDIFNAPKGNKLEN</sequence>
<dbReference type="RefSeq" id="WP_386807471.1">
    <property type="nucleotide sequence ID" value="NZ_JBHTMV010000002.1"/>
</dbReference>
<keyword evidence="1" id="KW-1133">Transmembrane helix</keyword>
<evidence type="ECO:0000256" key="1">
    <source>
        <dbReference type="SAM" id="Phobius"/>
    </source>
</evidence>
<dbReference type="PANTHER" id="PTHR10859">
    <property type="entry name" value="GLYCOSYL TRANSFERASE"/>
    <property type="match status" value="1"/>
</dbReference>
<feature type="transmembrane region" description="Helical" evidence="1">
    <location>
        <begin position="256"/>
        <end position="277"/>
    </location>
</feature>
<dbReference type="InterPro" id="IPR029044">
    <property type="entry name" value="Nucleotide-diphossugar_trans"/>
</dbReference>
<reference evidence="4" key="1">
    <citation type="journal article" date="2019" name="Int. J. Syst. Evol. Microbiol.">
        <title>The Global Catalogue of Microorganisms (GCM) 10K type strain sequencing project: providing services to taxonomists for standard genome sequencing and annotation.</title>
        <authorList>
            <consortium name="The Broad Institute Genomics Platform"/>
            <consortium name="The Broad Institute Genome Sequencing Center for Infectious Disease"/>
            <person name="Wu L."/>
            <person name="Ma J."/>
        </authorList>
    </citation>
    <scope>NUCLEOTIDE SEQUENCE [LARGE SCALE GENOMIC DNA]</scope>
    <source>
        <strain evidence="4">CCUG 62221</strain>
    </source>
</reference>
<evidence type="ECO:0000259" key="2">
    <source>
        <dbReference type="Pfam" id="PF00535"/>
    </source>
</evidence>
<feature type="transmembrane region" description="Helical" evidence="1">
    <location>
        <begin position="139"/>
        <end position="159"/>
    </location>
</feature>
<keyword evidence="1" id="KW-0812">Transmembrane</keyword>
<dbReference type="SUPFAM" id="SSF53448">
    <property type="entry name" value="Nucleotide-diphospho-sugar transferases"/>
    <property type="match status" value="1"/>
</dbReference>
<comment type="caution">
    <text evidence="3">The sequence shown here is derived from an EMBL/GenBank/DDBJ whole genome shotgun (WGS) entry which is preliminary data.</text>
</comment>
<evidence type="ECO:0000313" key="4">
    <source>
        <dbReference type="Proteomes" id="UP001597241"/>
    </source>
</evidence>
<protein>
    <submittedName>
        <fullName evidence="3">Glycosyltransferase family 2 protein</fullName>
    </submittedName>
</protein>
<organism evidence="3 4">
    <name type="scientific">Lutibacter holmesii</name>
    <dbReference type="NCBI Taxonomy" id="1137985"/>
    <lineage>
        <taxon>Bacteria</taxon>
        <taxon>Pseudomonadati</taxon>
        <taxon>Bacteroidota</taxon>
        <taxon>Flavobacteriia</taxon>
        <taxon>Flavobacteriales</taxon>
        <taxon>Flavobacteriaceae</taxon>
        <taxon>Lutibacter</taxon>
    </lineage>
</organism>
<dbReference type="Proteomes" id="UP001597241">
    <property type="component" value="Unassembled WGS sequence"/>
</dbReference>
<evidence type="ECO:0000313" key="3">
    <source>
        <dbReference type="EMBL" id="MFD1292705.1"/>
    </source>
</evidence>
<accession>A0ABW3WN12</accession>
<proteinExistence type="predicted"/>
<keyword evidence="4" id="KW-1185">Reference proteome</keyword>
<dbReference type="CDD" id="cd04179">
    <property type="entry name" value="DPM_DPG-synthase_like"/>
    <property type="match status" value="1"/>
</dbReference>
<feature type="domain" description="Glycosyltransferase 2-like" evidence="2">
    <location>
        <begin position="13"/>
        <end position="179"/>
    </location>
</feature>
<dbReference type="Pfam" id="PF00535">
    <property type="entry name" value="Glycos_transf_2"/>
    <property type="match status" value="1"/>
</dbReference>
<feature type="transmembrane region" description="Helical" evidence="1">
    <location>
        <begin position="289"/>
        <end position="309"/>
    </location>
</feature>